<dbReference type="RefSeq" id="WP_054784547.1">
    <property type="nucleotide sequence ID" value="NZ_FPBD01000003.1"/>
</dbReference>
<evidence type="ECO:0008006" key="3">
    <source>
        <dbReference type="Google" id="ProtNLM"/>
    </source>
</evidence>
<dbReference type="AlphaFoldDB" id="A0A1I7AUS4"/>
<organism evidence="1 2">
    <name type="scientific">Pseudovibrio denitrificans</name>
    <dbReference type="NCBI Taxonomy" id="258256"/>
    <lineage>
        <taxon>Bacteria</taxon>
        <taxon>Pseudomonadati</taxon>
        <taxon>Pseudomonadota</taxon>
        <taxon>Alphaproteobacteria</taxon>
        <taxon>Hyphomicrobiales</taxon>
        <taxon>Stappiaceae</taxon>
        <taxon>Pseudovibrio</taxon>
    </lineage>
</organism>
<name>A0A1I7AUS4_9HYPH</name>
<evidence type="ECO:0000313" key="1">
    <source>
        <dbReference type="EMBL" id="SFT78616.1"/>
    </source>
</evidence>
<proteinExistence type="predicted"/>
<protein>
    <recommendedName>
        <fullName evidence="3">VOC domain-containing protein</fullName>
    </recommendedName>
</protein>
<keyword evidence="2" id="KW-1185">Reference proteome</keyword>
<reference evidence="2" key="1">
    <citation type="submission" date="2016-10" db="EMBL/GenBank/DDBJ databases">
        <authorList>
            <person name="Varghese N."/>
            <person name="Submissions S."/>
        </authorList>
    </citation>
    <scope>NUCLEOTIDE SEQUENCE [LARGE SCALE GENOMIC DNA]</scope>
    <source>
        <strain evidence="2">DSM 17465</strain>
    </source>
</reference>
<dbReference type="Proteomes" id="UP000183371">
    <property type="component" value="Unassembled WGS sequence"/>
</dbReference>
<accession>A0A1I7AUS4</accession>
<sequence length="121" mass="13986">MQELRFHHVGIPTTEKLPEADHNDKLKLTATGYYDGPYAIEWMNFDDDNPLPDVIKTTPHVAYVVDDLHKALKGKNVVLPPQSPAEGVWIAFIQDGRNLIELMQFDRPEQEIWPHPDKFRL</sequence>
<dbReference type="InterPro" id="IPR029068">
    <property type="entry name" value="Glyas_Bleomycin-R_OHBP_Dase"/>
</dbReference>
<gene>
    <name evidence="1" type="ORF">SAMN05444141_103375</name>
</gene>
<dbReference type="SUPFAM" id="SSF54593">
    <property type="entry name" value="Glyoxalase/Bleomycin resistance protein/Dihydroxybiphenyl dioxygenase"/>
    <property type="match status" value="1"/>
</dbReference>
<dbReference type="EMBL" id="FPBD01000003">
    <property type="protein sequence ID" value="SFT78616.1"/>
    <property type="molecule type" value="Genomic_DNA"/>
</dbReference>
<evidence type="ECO:0000313" key="2">
    <source>
        <dbReference type="Proteomes" id="UP000183371"/>
    </source>
</evidence>